<protein>
    <submittedName>
        <fullName evidence="1">Uncharacterized protein</fullName>
    </submittedName>
</protein>
<accession>A0ABW3M978</accession>
<dbReference type="InterPro" id="IPR029058">
    <property type="entry name" value="AB_hydrolase_fold"/>
</dbReference>
<dbReference type="Proteomes" id="UP001597045">
    <property type="component" value="Unassembled WGS sequence"/>
</dbReference>
<evidence type="ECO:0000313" key="1">
    <source>
        <dbReference type="EMBL" id="MFD1046462.1"/>
    </source>
</evidence>
<evidence type="ECO:0000313" key="2">
    <source>
        <dbReference type="Proteomes" id="UP001597045"/>
    </source>
</evidence>
<dbReference type="Gene3D" id="3.40.50.1820">
    <property type="entry name" value="alpha/beta hydrolase"/>
    <property type="match status" value="1"/>
</dbReference>
<keyword evidence="2" id="KW-1185">Reference proteome</keyword>
<reference evidence="2" key="1">
    <citation type="journal article" date="2019" name="Int. J. Syst. Evol. Microbiol.">
        <title>The Global Catalogue of Microorganisms (GCM) 10K type strain sequencing project: providing services to taxonomists for standard genome sequencing and annotation.</title>
        <authorList>
            <consortium name="The Broad Institute Genomics Platform"/>
            <consortium name="The Broad Institute Genome Sequencing Center for Infectious Disease"/>
            <person name="Wu L."/>
            <person name="Ma J."/>
        </authorList>
    </citation>
    <scope>NUCLEOTIDE SEQUENCE [LARGE SCALE GENOMIC DNA]</scope>
    <source>
        <strain evidence="2">JCM 31486</strain>
    </source>
</reference>
<comment type="caution">
    <text evidence="1">The sequence shown here is derived from an EMBL/GenBank/DDBJ whole genome shotgun (WGS) entry which is preliminary data.</text>
</comment>
<sequence>MGVVVQGGDDHGRALDDGADFIRDLNAGGETRPGVRYTVIVSTTDVLVTPTSTSFLSGPDVHNIVIQDEHPYAVIGHIQLAYDPISLGYVSAALSG</sequence>
<name>A0ABW3M978_9PSEU</name>
<gene>
    <name evidence="1" type="ORF">ACFQ1S_13315</name>
</gene>
<dbReference type="EMBL" id="JBHTIS010000663">
    <property type="protein sequence ID" value="MFD1046462.1"/>
    <property type="molecule type" value="Genomic_DNA"/>
</dbReference>
<proteinExistence type="predicted"/>
<organism evidence="1 2">
    <name type="scientific">Kibdelosporangium lantanae</name>
    <dbReference type="NCBI Taxonomy" id="1497396"/>
    <lineage>
        <taxon>Bacteria</taxon>
        <taxon>Bacillati</taxon>
        <taxon>Actinomycetota</taxon>
        <taxon>Actinomycetes</taxon>
        <taxon>Pseudonocardiales</taxon>
        <taxon>Pseudonocardiaceae</taxon>
        <taxon>Kibdelosporangium</taxon>
    </lineage>
</organism>